<proteinExistence type="predicted"/>
<dbReference type="PRINTS" id="PR01415">
    <property type="entry name" value="ANKYRIN"/>
</dbReference>
<feature type="repeat" description="ANK" evidence="2">
    <location>
        <begin position="979"/>
        <end position="1012"/>
    </location>
</feature>
<reference evidence="6 7" key="1">
    <citation type="journal article" date="2024" name="Front Chem Biol">
        <title>Unveiling the potential of Daldinia eschscholtzii MFLUCC 19-0629 through bioactivity and bioinformatics studies for enhanced sustainable agriculture production.</title>
        <authorList>
            <person name="Brooks S."/>
            <person name="Weaver J.A."/>
            <person name="Klomchit A."/>
            <person name="Alharthi S.A."/>
            <person name="Onlamun T."/>
            <person name="Nurani R."/>
            <person name="Vong T.K."/>
            <person name="Alberti F."/>
            <person name="Greco C."/>
        </authorList>
    </citation>
    <scope>NUCLEOTIDE SEQUENCE [LARGE SCALE GENOMIC DNA]</scope>
    <source>
        <strain evidence="6">MFLUCC 19-0629</strain>
    </source>
</reference>
<keyword evidence="2" id="KW-0040">ANK repeat</keyword>
<protein>
    <recommendedName>
        <fullName evidence="8">NACHT domain-containing protein</fullName>
    </recommendedName>
</protein>
<dbReference type="InterPro" id="IPR056125">
    <property type="entry name" value="DUF7708"/>
</dbReference>
<dbReference type="InterPro" id="IPR036770">
    <property type="entry name" value="Ankyrin_rpt-contain_sf"/>
</dbReference>
<dbReference type="PANTHER" id="PTHR10039:SF16">
    <property type="entry name" value="GPI INOSITOL-DEACYLASE"/>
    <property type="match status" value="1"/>
</dbReference>
<feature type="region of interest" description="Disordered" evidence="3">
    <location>
        <begin position="1132"/>
        <end position="1152"/>
    </location>
</feature>
<dbReference type="InterPro" id="IPR056884">
    <property type="entry name" value="NPHP3-like_N"/>
</dbReference>
<dbReference type="Pfam" id="PF24883">
    <property type="entry name" value="NPHP3_N"/>
    <property type="match status" value="1"/>
</dbReference>
<dbReference type="InterPro" id="IPR002110">
    <property type="entry name" value="Ankyrin_rpt"/>
</dbReference>
<evidence type="ECO:0000256" key="3">
    <source>
        <dbReference type="SAM" id="MobiDB-lite"/>
    </source>
</evidence>
<evidence type="ECO:0000256" key="1">
    <source>
        <dbReference type="ARBA" id="ARBA00022737"/>
    </source>
</evidence>
<dbReference type="SUPFAM" id="SSF48403">
    <property type="entry name" value="Ankyrin repeat"/>
    <property type="match status" value="1"/>
</dbReference>
<keyword evidence="7" id="KW-1185">Reference proteome</keyword>
<dbReference type="PANTHER" id="PTHR10039">
    <property type="entry name" value="AMELOGENIN"/>
    <property type="match status" value="1"/>
</dbReference>
<dbReference type="SMART" id="SM00248">
    <property type="entry name" value="ANK"/>
    <property type="match status" value="5"/>
</dbReference>
<name>A0AAX6MLB6_9PEZI</name>
<evidence type="ECO:0000313" key="7">
    <source>
        <dbReference type="Proteomes" id="UP001369815"/>
    </source>
</evidence>
<sequence length="1166" mass="131045">MNKPPIIRKPIPVRPGEAPALKEQCQDVSGIGEDLWEKARATLDEDVRSIISEEGVEPKDRIHVLKLVLHESNEKRKQCLKQRWKIRKRNGDVIILRDVFEKMIRWCKSKQLQASINDTEIFAAMIDGLEKVTCMISRYAIFEIVYFQRPAAASSELKSSLVMLYSSILTFLAHSYHYFGQRASKRFLKSVFESSASDIDDLLAKIETREREVDRIAQLVGIELLHEASDNIGSLRSTTEILSTQMTLLNTQFGERGQNAISAENVLELQQAIAASIGDSTHRIFEPIYRISDQLTVEVRRQIFDWLSSVRYKTTHQVERKHRLPDSGTWMFNTPEYQSWINSSVSGTLWLHGMPGCGKTKLASAVIDLYQKGSITQERDQIAGQSAFAFFYCSRNEAEPERSKPEEVLRSIARQLCGDNAQLPVNEALSGLYKEMDEPRPGEHHPSLEQTTSLILSVLNFNPAVIVIDALDECEVEKRFALFESLDYIVRESANIVKVFLTSRNDGDIVCRLKSTPNIYINAQSNHDDIQRFIKSEVDLAITQKRMLKGHVSSELQDRIIYVLGNGAQGMFRWVTLQVQNLCDPRRMKMEEDIVRELGNLPKSLADLYSIAFSQILELGGTSFSLALNALQLSISAVCPICWPEFQYLLSNCHSGIQRNPTKEEILDVTCNFLEDNVELNQPRLVHPSTREYLGTRPEFSPRNMNLNVSMLCLRSIEELGLNDVPDFAYSSLYIGRHIAATNITDRHNLRKYLEELLRPSSKLFKTWRERLVWFYKRRGNSGEACIESLLSCDPLFTVCALGLEEYLPFVPCDSIRMQKTFSSDFSKKPAGLGTKARPYVRVLGYNESFLMPPEYLTECPDILTDFDGKTCVEVTIMMNRIGIIQRLHELGINLSQIFNSKGENPLHIAANMGSSEMIQVLLECGLDPNEMNKALGRGTNTSRRPPPIYSNRSQTAMGFRTYNSGYSGVSSPFYLSQELQAPLHYCVARDDAVAGVRSLIEHGADVNMRTSSGNTPLQLALNAGGASETFCRLLLDAGADPNAIIGQGQSLLHRVSAMGLEEIVQALCDAGANCWLLDSFGRCPYDLAVRYGHTRIVDILKPGSQTKRTGESDSLSKEDIADPGVSYKPLAFGHGTPDSSQTSGHSGHKIGISDDVKREWSRLII</sequence>
<dbReference type="PROSITE" id="PS50088">
    <property type="entry name" value="ANK_REPEAT"/>
    <property type="match status" value="3"/>
</dbReference>
<organism evidence="6 7">
    <name type="scientific">Daldinia eschscholtzii</name>
    <dbReference type="NCBI Taxonomy" id="292717"/>
    <lineage>
        <taxon>Eukaryota</taxon>
        <taxon>Fungi</taxon>
        <taxon>Dikarya</taxon>
        <taxon>Ascomycota</taxon>
        <taxon>Pezizomycotina</taxon>
        <taxon>Sordariomycetes</taxon>
        <taxon>Xylariomycetidae</taxon>
        <taxon>Xylariales</taxon>
        <taxon>Hypoxylaceae</taxon>
        <taxon>Daldinia</taxon>
    </lineage>
</organism>
<dbReference type="SUPFAM" id="SSF52540">
    <property type="entry name" value="P-loop containing nucleoside triphosphate hydrolases"/>
    <property type="match status" value="1"/>
</dbReference>
<evidence type="ECO:0000259" key="4">
    <source>
        <dbReference type="Pfam" id="PF24809"/>
    </source>
</evidence>
<dbReference type="PROSITE" id="PS50297">
    <property type="entry name" value="ANK_REP_REGION"/>
    <property type="match status" value="2"/>
</dbReference>
<evidence type="ECO:0000256" key="2">
    <source>
        <dbReference type="PROSITE-ProRule" id="PRU00023"/>
    </source>
</evidence>
<accession>A0AAX6MLB6</accession>
<dbReference type="Proteomes" id="UP001369815">
    <property type="component" value="Unassembled WGS sequence"/>
</dbReference>
<dbReference type="Pfam" id="PF24809">
    <property type="entry name" value="DUF7708"/>
    <property type="match status" value="1"/>
</dbReference>
<gene>
    <name evidence="6" type="ORF">Daesc_005269</name>
</gene>
<feature type="domain" description="DUF7708" evidence="4">
    <location>
        <begin position="113"/>
        <end position="218"/>
    </location>
</feature>
<dbReference type="AlphaFoldDB" id="A0AAX6MLB6"/>
<evidence type="ECO:0000259" key="5">
    <source>
        <dbReference type="Pfam" id="PF24883"/>
    </source>
</evidence>
<keyword evidence="1" id="KW-0677">Repeat</keyword>
<dbReference type="Gene3D" id="3.40.50.300">
    <property type="entry name" value="P-loop containing nucleotide triphosphate hydrolases"/>
    <property type="match status" value="1"/>
</dbReference>
<evidence type="ECO:0008006" key="8">
    <source>
        <dbReference type="Google" id="ProtNLM"/>
    </source>
</evidence>
<dbReference type="EMBL" id="JBANMG010000005">
    <property type="protein sequence ID" value="KAK6952972.1"/>
    <property type="molecule type" value="Genomic_DNA"/>
</dbReference>
<dbReference type="Pfam" id="PF12796">
    <property type="entry name" value="Ank_2"/>
    <property type="match status" value="2"/>
</dbReference>
<dbReference type="InterPro" id="IPR027417">
    <property type="entry name" value="P-loop_NTPase"/>
</dbReference>
<dbReference type="Gene3D" id="1.25.40.20">
    <property type="entry name" value="Ankyrin repeat-containing domain"/>
    <property type="match status" value="2"/>
</dbReference>
<evidence type="ECO:0000313" key="6">
    <source>
        <dbReference type="EMBL" id="KAK6952972.1"/>
    </source>
</evidence>
<feature type="repeat" description="ANK" evidence="2">
    <location>
        <begin position="1013"/>
        <end position="1044"/>
    </location>
</feature>
<feature type="domain" description="Nephrocystin 3-like N-terminal" evidence="5">
    <location>
        <begin position="327"/>
        <end position="504"/>
    </location>
</feature>
<feature type="repeat" description="ANK" evidence="2">
    <location>
        <begin position="902"/>
        <end position="934"/>
    </location>
</feature>
<comment type="caution">
    <text evidence="6">The sequence shown here is derived from an EMBL/GenBank/DDBJ whole genome shotgun (WGS) entry which is preliminary data.</text>
</comment>